<dbReference type="Pfam" id="PF03602">
    <property type="entry name" value="Cons_hypoth95"/>
    <property type="match status" value="1"/>
</dbReference>
<dbReference type="Gene3D" id="3.40.50.150">
    <property type="entry name" value="Vaccinia Virus protein VP39"/>
    <property type="match status" value="1"/>
</dbReference>
<evidence type="ECO:0000313" key="3">
    <source>
        <dbReference type="EMBL" id="CAB4735971.1"/>
    </source>
</evidence>
<dbReference type="EMBL" id="CAFBLJ010000108">
    <property type="protein sequence ID" value="CAB4880088.1"/>
    <property type="molecule type" value="Genomic_DNA"/>
</dbReference>
<dbReference type="CDD" id="cd02440">
    <property type="entry name" value="AdoMet_MTases"/>
    <property type="match status" value="1"/>
</dbReference>
<dbReference type="PANTHER" id="PTHR43542:SF1">
    <property type="entry name" value="METHYLTRANSFERASE"/>
    <property type="match status" value="1"/>
</dbReference>
<dbReference type="EMBL" id="CAFBPS010000211">
    <property type="protein sequence ID" value="CAB5037649.1"/>
    <property type="molecule type" value="Genomic_DNA"/>
</dbReference>
<dbReference type="EMBL" id="CAEZZP010000096">
    <property type="protein sequence ID" value="CAB4779449.1"/>
    <property type="molecule type" value="Genomic_DNA"/>
</dbReference>
<evidence type="ECO:0000313" key="5">
    <source>
        <dbReference type="EMBL" id="CAB4821993.1"/>
    </source>
</evidence>
<gene>
    <name evidence="3" type="ORF">UFOPK2658_01989</name>
    <name evidence="4" type="ORF">UFOPK2880_01341</name>
    <name evidence="5" type="ORF">UFOPK3004_01884</name>
    <name evidence="6" type="ORF">UFOPK3304_01558</name>
    <name evidence="7" type="ORF">UFOPK3494_01714</name>
    <name evidence="8" type="ORF">UFOPK4134_01788</name>
</gene>
<dbReference type="EMBL" id="CAFAAL010000262">
    <property type="protein sequence ID" value="CAB4821993.1"/>
    <property type="molecule type" value="Genomic_DNA"/>
</dbReference>
<dbReference type="PANTHER" id="PTHR43542">
    <property type="entry name" value="METHYLTRANSFERASE"/>
    <property type="match status" value="1"/>
</dbReference>
<dbReference type="EMBL" id="CAEZYH010000162">
    <property type="protein sequence ID" value="CAB4735971.1"/>
    <property type="molecule type" value="Genomic_DNA"/>
</dbReference>
<dbReference type="AlphaFoldDB" id="A0A6J6W6L8"/>
<protein>
    <submittedName>
        <fullName evidence="4">Unannotated protein</fullName>
    </submittedName>
</protein>
<reference evidence="4" key="1">
    <citation type="submission" date="2020-05" db="EMBL/GenBank/DDBJ databases">
        <authorList>
            <person name="Chiriac C."/>
            <person name="Salcher M."/>
            <person name="Ghai R."/>
            <person name="Kavagutti S V."/>
        </authorList>
    </citation>
    <scope>NUCLEOTIDE SEQUENCE</scope>
</reference>
<dbReference type="GO" id="GO:0031167">
    <property type="term" value="P:rRNA methylation"/>
    <property type="evidence" value="ECO:0007669"/>
    <property type="project" value="InterPro"/>
</dbReference>
<evidence type="ECO:0000256" key="2">
    <source>
        <dbReference type="ARBA" id="ARBA00022679"/>
    </source>
</evidence>
<dbReference type="GO" id="GO:0008168">
    <property type="term" value="F:methyltransferase activity"/>
    <property type="evidence" value="ECO:0007669"/>
    <property type="project" value="UniProtKB-KW"/>
</dbReference>
<dbReference type="PIRSF" id="PIRSF004553">
    <property type="entry name" value="CHP00095"/>
    <property type="match status" value="1"/>
</dbReference>
<dbReference type="NCBIfam" id="TIGR00095">
    <property type="entry name" value="16S rRNA (guanine(966)-N(2))-methyltransferase RsmD"/>
    <property type="match status" value="1"/>
</dbReference>
<proteinExistence type="predicted"/>
<dbReference type="EMBL" id="CAFBMF010000169">
    <property type="protein sequence ID" value="CAB4914152.1"/>
    <property type="molecule type" value="Genomic_DNA"/>
</dbReference>
<keyword evidence="2" id="KW-0808">Transferase</keyword>
<organism evidence="4">
    <name type="scientific">freshwater metagenome</name>
    <dbReference type="NCBI Taxonomy" id="449393"/>
    <lineage>
        <taxon>unclassified sequences</taxon>
        <taxon>metagenomes</taxon>
        <taxon>ecological metagenomes</taxon>
    </lineage>
</organism>
<accession>A0A6J6W6L8</accession>
<evidence type="ECO:0000313" key="6">
    <source>
        <dbReference type="EMBL" id="CAB4880088.1"/>
    </source>
</evidence>
<sequence>MRVVAGSLRGRPIVAPEGEATRPTTDRAREATFNSLVSLGAVEDAKVVDLFAGSGAMGIEALSRGAASCAFLERDRQALDSIRHNIKTLQLTDNTTVLSGDVMTNIVALRNVDLVLADPPYDFDRWADLLTVLHLVMAPGGVVVTESGREIQPPEGWDVIRSKRYGRAWVAFLQRTDD</sequence>
<evidence type="ECO:0000256" key="1">
    <source>
        <dbReference type="ARBA" id="ARBA00022603"/>
    </source>
</evidence>
<dbReference type="InterPro" id="IPR029063">
    <property type="entry name" value="SAM-dependent_MTases_sf"/>
</dbReference>
<keyword evidence="1" id="KW-0489">Methyltransferase</keyword>
<name>A0A6J6W6L8_9ZZZZ</name>
<evidence type="ECO:0000313" key="7">
    <source>
        <dbReference type="EMBL" id="CAB4914152.1"/>
    </source>
</evidence>
<evidence type="ECO:0000313" key="8">
    <source>
        <dbReference type="EMBL" id="CAB5037649.1"/>
    </source>
</evidence>
<dbReference type="SUPFAM" id="SSF53335">
    <property type="entry name" value="S-adenosyl-L-methionine-dependent methyltransferases"/>
    <property type="match status" value="1"/>
</dbReference>
<evidence type="ECO:0000313" key="4">
    <source>
        <dbReference type="EMBL" id="CAB4779449.1"/>
    </source>
</evidence>
<dbReference type="InterPro" id="IPR004398">
    <property type="entry name" value="RNA_MeTrfase_RsmD"/>
</dbReference>